<evidence type="ECO:0000256" key="1">
    <source>
        <dbReference type="SAM" id="MobiDB-lite"/>
    </source>
</evidence>
<feature type="compositionally biased region" description="Acidic residues" evidence="1">
    <location>
        <begin position="160"/>
        <end position="169"/>
    </location>
</feature>
<feature type="compositionally biased region" description="Acidic residues" evidence="1">
    <location>
        <begin position="178"/>
        <end position="191"/>
    </location>
</feature>
<keyword evidence="2" id="KW-1185">Reference proteome</keyword>
<dbReference type="Proteomes" id="UP000695007">
    <property type="component" value="Unplaced"/>
</dbReference>
<feature type="compositionally biased region" description="Low complexity" evidence="1">
    <location>
        <begin position="192"/>
        <end position="228"/>
    </location>
</feature>
<organism evidence="2 3">
    <name type="scientific">Ceratosolen solmsi marchali</name>
    <dbReference type="NCBI Taxonomy" id="326594"/>
    <lineage>
        <taxon>Eukaryota</taxon>
        <taxon>Metazoa</taxon>
        <taxon>Ecdysozoa</taxon>
        <taxon>Arthropoda</taxon>
        <taxon>Hexapoda</taxon>
        <taxon>Insecta</taxon>
        <taxon>Pterygota</taxon>
        <taxon>Neoptera</taxon>
        <taxon>Endopterygota</taxon>
        <taxon>Hymenoptera</taxon>
        <taxon>Apocrita</taxon>
        <taxon>Proctotrupomorpha</taxon>
        <taxon>Chalcidoidea</taxon>
        <taxon>Agaonidae</taxon>
        <taxon>Agaoninae</taxon>
        <taxon>Ceratosolen</taxon>
    </lineage>
</organism>
<dbReference type="RefSeq" id="XP_011498923.1">
    <property type="nucleotide sequence ID" value="XM_011500621.1"/>
</dbReference>
<evidence type="ECO:0000313" key="3">
    <source>
        <dbReference type="RefSeq" id="XP_011498923.1"/>
    </source>
</evidence>
<dbReference type="SUPFAM" id="SSF57196">
    <property type="entry name" value="EGF/Laminin"/>
    <property type="match status" value="1"/>
</dbReference>
<accession>A0AAJ6YIZ3</accession>
<sequence>MGETGGVINVSSRGRISTVSGRCGHGSPCEQLCYELHDGMYECDCRDGYILHKNGYSCAELNSTASSMSEGSASDAIDSADQTFTDVEVESDENDAMDDILYMRGASFTIHLDLSKSNATSNVSHVLHRDKDTNELPGEERPPPPPPPPSSIMQQHDVDNADGDDDNGAEDVNKDNSDEADNDQDEYDEDANANANADANTDANANANADANADTDTDATTASSTAATKNLSKQHKRVTSFTLTRVVLLNAHFADTSLHENEARRFELIRGNCLVCLVDCSRG</sequence>
<dbReference type="AlphaFoldDB" id="A0AAJ6YIZ3"/>
<name>A0AAJ6YIZ3_9HYME</name>
<dbReference type="Gene3D" id="2.10.25.10">
    <property type="entry name" value="Laminin"/>
    <property type="match status" value="1"/>
</dbReference>
<evidence type="ECO:0000313" key="2">
    <source>
        <dbReference type="Proteomes" id="UP000695007"/>
    </source>
</evidence>
<feature type="compositionally biased region" description="Basic and acidic residues" evidence="1">
    <location>
        <begin position="127"/>
        <end position="142"/>
    </location>
</feature>
<gene>
    <name evidence="3" type="primary">LOC105363050</name>
</gene>
<protein>
    <submittedName>
        <fullName evidence="3">Dentin sialophosphoprotein-like</fullName>
    </submittedName>
</protein>
<reference evidence="3" key="1">
    <citation type="submission" date="2025-08" db="UniProtKB">
        <authorList>
            <consortium name="RefSeq"/>
        </authorList>
    </citation>
    <scope>IDENTIFICATION</scope>
</reference>
<dbReference type="GeneID" id="105363050"/>
<feature type="region of interest" description="Disordered" evidence="1">
    <location>
        <begin position="121"/>
        <end position="236"/>
    </location>
</feature>
<proteinExistence type="predicted"/>
<dbReference type="KEGG" id="csol:105363050"/>